<dbReference type="AlphaFoldDB" id="A0A067SVB1"/>
<dbReference type="Proteomes" id="UP000027222">
    <property type="component" value="Unassembled WGS sequence"/>
</dbReference>
<evidence type="ECO:0000313" key="2">
    <source>
        <dbReference type="Proteomes" id="UP000027222"/>
    </source>
</evidence>
<accession>A0A067SVB1</accession>
<evidence type="ECO:0000313" key="1">
    <source>
        <dbReference type="EMBL" id="KDR73962.1"/>
    </source>
</evidence>
<reference evidence="2" key="1">
    <citation type="journal article" date="2014" name="Proc. Natl. Acad. Sci. U.S.A.">
        <title>Extensive sampling of basidiomycete genomes demonstrates inadequacy of the white-rot/brown-rot paradigm for wood decay fungi.</title>
        <authorList>
            <person name="Riley R."/>
            <person name="Salamov A.A."/>
            <person name="Brown D.W."/>
            <person name="Nagy L.G."/>
            <person name="Floudas D."/>
            <person name="Held B.W."/>
            <person name="Levasseur A."/>
            <person name="Lombard V."/>
            <person name="Morin E."/>
            <person name="Otillar R."/>
            <person name="Lindquist E.A."/>
            <person name="Sun H."/>
            <person name="LaButti K.M."/>
            <person name="Schmutz J."/>
            <person name="Jabbour D."/>
            <person name="Luo H."/>
            <person name="Baker S.E."/>
            <person name="Pisabarro A.G."/>
            <person name="Walton J.D."/>
            <person name="Blanchette R.A."/>
            <person name="Henrissat B."/>
            <person name="Martin F."/>
            <person name="Cullen D."/>
            <person name="Hibbett D.S."/>
            <person name="Grigoriev I.V."/>
        </authorList>
    </citation>
    <scope>NUCLEOTIDE SEQUENCE [LARGE SCALE GENOMIC DNA]</scope>
    <source>
        <strain evidence="2">CBS 339.88</strain>
    </source>
</reference>
<dbReference type="HOGENOM" id="CLU_2399822_0_0_1"/>
<name>A0A067SVB1_GALM3</name>
<gene>
    <name evidence="1" type="ORF">GALMADRAFT_595870</name>
</gene>
<protein>
    <submittedName>
        <fullName evidence="1">Uncharacterized protein</fullName>
    </submittedName>
</protein>
<organism evidence="1 2">
    <name type="scientific">Galerina marginata (strain CBS 339.88)</name>
    <dbReference type="NCBI Taxonomy" id="685588"/>
    <lineage>
        <taxon>Eukaryota</taxon>
        <taxon>Fungi</taxon>
        <taxon>Dikarya</taxon>
        <taxon>Basidiomycota</taxon>
        <taxon>Agaricomycotina</taxon>
        <taxon>Agaricomycetes</taxon>
        <taxon>Agaricomycetidae</taxon>
        <taxon>Agaricales</taxon>
        <taxon>Agaricineae</taxon>
        <taxon>Strophariaceae</taxon>
        <taxon>Galerina</taxon>
    </lineage>
</organism>
<dbReference type="EMBL" id="KL142384">
    <property type="protein sequence ID" value="KDR73962.1"/>
    <property type="molecule type" value="Genomic_DNA"/>
</dbReference>
<proteinExistence type="predicted"/>
<keyword evidence="2" id="KW-1185">Reference proteome</keyword>
<sequence length="93" mass="10624">MPPFRSLECAWINFTRQTTLGLKSNIAGLSMCLHDWEIPPYRKCSLVSHRKSSYLSYETCECFYLASIGIASTFSLQLHSMAHPSWRAISIVH</sequence>